<protein>
    <submittedName>
        <fullName evidence="2">Uncharacterized protein</fullName>
    </submittedName>
</protein>
<evidence type="ECO:0000313" key="2">
    <source>
        <dbReference type="EMBL" id="OYX33688.1"/>
    </source>
</evidence>
<feature type="compositionally biased region" description="Basic and acidic residues" evidence="1">
    <location>
        <begin position="200"/>
        <end position="210"/>
    </location>
</feature>
<dbReference type="AlphaFoldDB" id="A0A258FNW6"/>
<evidence type="ECO:0000256" key="1">
    <source>
        <dbReference type="SAM" id="MobiDB-lite"/>
    </source>
</evidence>
<dbReference type="Proteomes" id="UP000215595">
    <property type="component" value="Unassembled WGS sequence"/>
</dbReference>
<gene>
    <name evidence="2" type="ORF">B7Z01_08005</name>
</gene>
<proteinExistence type="predicted"/>
<reference evidence="2 3" key="1">
    <citation type="submission" date="2017-03" db="EMBL/GenBank/DDBJ databases">
        <title>Lifting the veil on microbial sulfur biogeochemistry in mining wastewaters.</title>
        <authorList>
            <person name="Kantor R.S."/>
            <person name="Colenbrander Nelson T."/>
            <person name="Marshall S."/>
            <person name="Bennett D."/>
            <person name="Apte S."/>
            <person name="Camacho D."/>
            <person name="Thomas B.C."/>
            <person name="Warren L.A."/>
            <person name="Banfield J.F."/>
        </authorList>
    </citation>
    <scope>NUCLEOTIDE SEQUENCE [LARGE SCALE GENOMIC DNA]</scope>
    <source>
        <strain evidence="2">32-69-9</strain>
    </source>
</reference>
<organism evidence="2 3">
    <name type="scientific">Brevundimonas subvibrioides</name>
    <dbReference type="NCBI Taxonomy" id="74313"/>
    <lineage>
        <taxon>Bacteria</taxon>
        <taxon>Pseudomonadati</taxon>
        <taxon>Pseudomonadota</taxon>
        <taxon>Alphaproteobacteria</taxon>
        <taxon>Caulobacterales</taxon>
        <taxon>Caulobacteraceae</taxon>
        <taxon>Brevundimonas</taxon>
    </lineage>
</organism>
<feature type="region of interest" description="Disordered" evidence="1">
    <location>
        <begin position="160"/>
        <end position="210"/>
    </location>
</feature>
<sequence>MLIALGLAAALTASDPDLIATAPAGTGSVIVGAEAPVADAVPDPQSTAITPHNLTTQQQIDRWLSARTAETEPFADDGSPVDDRRMHGYVSGSIGSNDFSAVEVGVSLPVGENGRIDLTYQQVRNGHGLYGYGYGYGYGGYGYGYGGGLYGDRRGQGYDDLDGPPLNAPNSFFGPGWSHAGRDRSREPRTSIGLSYQSGSDRKRADDRRR</sequence>
<comment type="caution">
    <text evidence="2">The sequence shown here is derived from an EMBL/GenBank/DDBJ whole genome shotgun (WGS) entry which is preliminary data.</text>
</comment>
<evidence type="ECO:0000313" key="3">
    <source>
        <dbReference type="Proteomes" id="UP000215595"/>
    </source>
</evidence>
<accession>A0A258FNW6</accession>
<name>A0A258FNW6_9CAUL</name>
<feature type="compositionally biased region" description="Basic and acidic residues" evidence="1">
    <location>
        <begin position="180"/>
        <end position="189"/>
    </location>
</feature>
<dbReference type="EMBL" id="NCEB01000014">
    <property type="protein sequence ID" value="OYX33688.1"/>
    <property type="molecule type" value="Genomic_DNA"/>
</dbReference>